<name>A0A7C9EML9_OPUST</name>
<dbReference type="EMBL" id="GISG01239245">
    <property type="protein sequence ID" value="MBA4668345.1"/>
    <property type="molecule type" value="Transcribed_RNA"/>
</dbReference>
<feature type="repeat" description="PPR" evidence="2">
    <location>
        <begin position="259"/>
        <end position="293"/>
    </location>
</feature>
<accession>A0A7C9EML9</accession>
<dbReference type="SUPFAM" id="SSF81901">
    <property type="entry name" value="HCP-like"/>
    <property type="match status" value="1"/>
</dbReference>
<organism evidence="3">
    <name type="scientific">Opuntia streptacantha</name>
    <name type="common">Prickly pear cactus</name>
    <name type="synonym">Opuntia cardona</name>
    <dbReference type="NCBI Taxonomy" id="393608"/>
    <lineage>
        <taxon>Eukaryota</taxon>
        <taxon>Viridiplantae</taxon>
        <taxon>Streptophyta</taxon>
        <taxon>Embryophyta</taxon>
        <taxon>Tracheophyta</taxon>
        <taxon>Spermatophyta</taxon>
        <taxon>Magnoliopsida</taxon>
        <taxon>eudicotyledons</taxon>
        <taxon>Gunneridae</taxon>
        <taxon>Pentapetalae</taxon>
        <taxon>Caryophyllales</taxon>
        <taxon>Cactineae</taxon>
        <taxon>Cactaceae</taxon>
        <taxon>Opuntioideae</taxon>
        <taxon>Opuntia</taxon>
    </lineage>
</organism>
<proteinExistence type="predicted"/>
<dbReference type="Gene3D" id="1.25.40.10">
    <property type="entry name" value="Tetratricopeptide repeat domain"/>
    <property type="match status" value="2"/>
</dbReference>
<dbReference type="NCBIfam" id="TIGR00756">
    <property type="entry name" value="PPR"/>
    <property type="match status" value="6"/>
</dbReference>
<evidence type="ECO:0000256" key="2">
    <source>
        <dbReference type="PROSITE-ProRule" id="PRU00708"/>
    </source>
</evidence>
<dbReference type="AlphaFoldDB" id="A0A7C9EML9"/>
<sequence>MIFGFSYRLAHWQQECQQHPCALSSMPLLDMGFPILPRQHLLSKPMQHPSSPNQASTLFTKISIKKSQFIIPELYPIELSFNLSHANFKPALKSRPYLAAQTAVLSSSDEERAEMVGERTRRVERFAEKIAAIPDPERSKFVENLIEKHGGLKKTAYFNDVMMGLLMVEDLNLAVKLFDEMPLHGVAPDWWTYSILIRYYCRKSEPDEGRKLLDRMIENGFRPNGATLTILVNSFCSRGKIQKAMEVLELMGRFGCKPNVHTYNSLLKGLCFVGRVEDACKMLLTLKTKGDNEESISPDLYSYTAVMDGLCKVGRSPEAIELLNEAIALGLTPNAVTYNALFTGYCKEGKPKKGFRLLKQMKERGCVPDYICYSTFLHGLLKWGELMAALWVYNQMVEVGFKVDERMTNTLLRAPKKCLSSV</sequence>
<feature type="repeat" description="PPR" evidence="2">
    <location>
        <begin position="224"/>
        <end position="258"/>
    </location>
</feature>
<dbReference type="PANTHER" id="PTHR47932">
    <property type="entry name" value="ATPASE EXPRESSION PROTEIN 3"/>
    <property type="match status" value="1"/>
</dbReference>
<dbReference type="Pfam" id="PF13041">
    <property type="entry name" value="PPR_2"/>
    <property type="match status" value="3"/>
</dbReference>
<feature type="repeat" description="PPR" evidence="2">
    <location>
        <begin position="299"/>
        <end position="333"/>
    </location>
</feature>
<dbReference type="PROSITE" id="PS51375">
    <property type="entry name" value="PPR"/>
    <property type="match status" value="6"/>
</dbReference>
<keyword evidence="1" id="KW-0677">Repeat</keyword>
<protein>
    <submittedName>
        <fullName evidence="3">Uncharacterized protein</fullName>
    </submittedName>
</protein>
<evidence type="ECO:0000313" key="3">
    <source>
        <dbReference type="EMBL" id="MBA4668345.1"/>
    </source>
</evidence>
<feature type="repeat" description="PPR" evidence="2">
    <location>
        <begin position="189"/>
        <end position="223"/>
    </location>
</feature>
<feature type="repeat" description="PPR" evidence="2">
    <location>
        <begin position="369"/>
        <end position="403"/>
    </location>
</feature>
<evidence type="ECO:0000256" key="1">
    <source>
        <dbReference type="ARBA" id="ARBA00022737"/>
    </source>
</evidence>
<reference evidence="3" key="2">
    <citation type="submission" date="2020-07" db="EMBL/GenBank/DDBJ databases">
        <authorList>
            <person name="Vera ALvarez R."/>
            <person name="Arias-Moreno D.M."/>
            <person name="Jimenez-Jacinto V."/>
            <person name="Jimenez-Bremont J.F."/>
            <person name="Swaminathan K."/>
            <person name="Moose S.P."/>
            <person name="Guerrero-Gonzalez M.L."/>
            <person name="Marino-Ramirez L."/>
            <person name="Landsman D."/>
            <person name="Rodriguez-Kessler M."/>
            <person name="Delgado-Sanchez P."/>
        </authorList>
    </citation>
    <scope>NUCLEOTIDE SEQUENCE</scope>
    <source>
        <tissue evidence="3">Cladode</tissue>
    </source>
</reference>
<feature type="repeat" description="PPR" evidence="2">
    <location>
        <begin position="334"/>
        <end position="368"/>
    </location>
</feature>
<dbReference type="InterPro" id="IPR011990">
    <property type="entry name" value="TPR-like_helical_dom_sf"/>
</dbReference>
<dbReference type="InterPro" id="IPR002885">
    <property type="entry name" value="PPR_rpt"/>
</dbReference>
<dbReference type="Pfam" id="PF12854">
    <property type="entry name" value="PPR_1"/>
    <property type="match status" value="1"/>
</dbReference>
<reference evidence="3" key="1">
    <citation type="journal article" date="2013" name="J. Plant Res.">
        <title>Effect of fungi and light on seed germination of three Opuntia species from semiarid lands of central Mexico.</title>
        <authorList>
            <person name="Delgado-Sanchez P."/>
            <person name="Jimenez-Bremont J.F."/>
            <person name="Guerrero-Gonzalez Mde L."/>
            <person name="Flores J."/>
        </authorList>
    </citation>
    <scope>NUCLEOTIDE SEQUENCE</scope>
    <source>
        <tissue evidence="3">Cladode</tissue>
    </source>
</reference>
<dbReference type="GO" id="GO:0003729">
    <property type="term" value="F:mRNA binding"/>
    <property type="evidence" value="ECO:0007669"/>
    <property type="project" value="TreeGrafter"/>
</dbReference>
<dbReference type="PANTHER" id="PTHR47932:SF2">
    <property type="entry name" value="OS10G0484300 PROTEIN"/>
    <property type="match status" value="1"/>
</dbReference>